<feature type="domain" description="TFIIS N-terminal" evidence="3">
    <location>
        <begin position="285"/>
        <end position="368"/>
    </location>
</feature>
<protein>
    <submittedName>
        <fullName evidence="4">Putative Transcription factor IWS1</fullName>
    </submittedName>
</protein>
<feature type="compositionally biased region" description="Basic and acidic residues" evidence="2">
    <location>
        <begin position="93"/>
        <end position="110"/>
    </location>
</feature>
<dbReference type="STRING" id="29655.A0A0K9NR37"/>
<dbReference type="GO" id="GO:0005634">
    <property type="term" value="C:nucleus"/>
    <property type="evidence" value="ECO:0007669"/>
    <property type="project" value="UniProtKB-SubCell"/>
</dbReference>
<dbReference type="PROSITE" id="PS51319">
    <property type="entry name" value="TFIIS_N"/>
    <property type="match status" value="1"/>
</dbReference>
<evidence type="ECO:0000313" key="4">
    <source>
        <dbReference type="EMBL" id="KMZ59221.1"/>
    </source>
</evidence>
<gene>
    <name evidence="4" type="ORF">ZOSMA_6G01540</name>
</gene>
<proteinExistence type="predicted"/>
<dbReference type="InterPro" id="IPR044204">
    <property type="entry name" value="IWS1/2"/>
</dbReference>
<evidence type="ECO:0000259" key="3">
    <source>
        <dbReference type="PROSITE" id="PS51319"/>
    </source>
</evidence>
<keyword evidence="5" id="KW-1185">Reference proteome</keyword>
<dbReference type="OMA" id="REMKEMW"/>
<dbReference type="AlphaFoldDB" id="A0A0K9NR37"/>
<dbReference type="InterPro" id="IPR035441">
    <property type="entry name" value="TFIIS/LEDGF_dom_sf"/>
</dbReference>
<evidence type="ECO:0000256" key="1">
    <source>
        <dbReference type="PROSITE-ProRule" id="PRU00649"/>
    </source>
</evidence>
<dbReference type="GO" id="GO:0032784">
    <property type="term" value="P:regulation of DNA-templated transcription elongation"/>
    <property type="evidence" value="ECO:0007669"/>
    <property type="project" value="InterPro"/>
</dbReference>
<dbReference type="PANTHER" id="PTHR47350:SF4">
    <property type="entry name" value="PROTEIN IWS1 HOMOLOG 1"/>
    <property type="match status" value="1"/>
</dbReference>
<dbReference type="PANTHER" id="PTHR47350">
    <property type="entry name" value="PROTEIN IWS1 HOMOLOG 1"/>
    <property type="match status" value="1"/>
</dbReference>
<dbReference type="Proteomes" id="UP000036987">
    <property type="component" value="Unassembled WGS sequence"/>
</dbReference>
<dbReference type="Gene3D" id="1.20.930.10">
    <property type="entry name" value="Conserved domain common to transcription factors TFIIS, elongin A, CRSP70"/>
    <property type="match status" value="1"/>
</dbReference>
<name>A0A0K9NR37_ZOSMR</name>
<comment type="subcellular location">
    <subcellularLocation>
        <location evidence="1">Nucleus</location>
    </subcellularLocation>
</comment>
<evidence type="ECO:0000256" key="2">
    <source>
        <dbReference type="SAM" id="MobiDB-lite"/>
    </source>
</evidence>
<dbReference type="GO" id="GO:0009742">
    <property type="term" value="P:brassinosteroid mediated signaling pathway"/>
    <property type="evidence" value="ECO:0007669"/>
    <property type="project" value="InterPro"/>
</dbReference>
<feature type="region of interest" description="Disordered" evidence="2">
    <location>
        <begin position="1"/>
        <end position="207"/>
    </location>
</feature>
<dbReference type="Pfam" id="PF08711">
    <property type="entry name" value="Med26"/>
    <property type="match status" value="1"/>
</dbReference>
<comment type="caution">
    <text evidence="4">The sequence shown here is derived from an EMBL/GenBank/DDBJ whole genome shotgun (WGS) entry which is preliminary data.</text>
</comment>
<reference evidence="5" key="1">
    <citation type="journal article" date="2016" name="Nature">
        <title>The genome of the seagrass Zostera marina reveals angiosperm adaptation to the sea.</title>
        <authorList>
            <person name="Olsen J.L."/>
            <person name="Rouze P."/>
            <person name="Verhelst B."/>
            <person name="Lin Y.-C."/>
            <person name="Bayer T."/>
            <person name="Collen J."/>
            <person name="Dattolo E."/>
            <person name="De Paoli E."/>
            <person name="Dittami S."/>
            <person name="Maumus F."/>
            <person name="Michel G."/>
            <person name="Kersting A."/>
            <person name="Lauritano C."/>
            <person name="Lohaus R."/>
            <person name="Toepel M."/>
            <person name="Tonon T."/>
            <person name="Vanneste K."/>
            <person name="Amirebrahimi M."/>
            <person name="Brakel J."/>
            <person name="Bostroem C."/>
            <person name="Chovatia M."/>
            <person name="Grimwood J."/>
            <person name="Jenkins J.W."/>
            <person name="Jueterbock A."/>
            <person name="Mraz A."/>
            <person name="Stam W.T."/>
            <person name="Tice H."/>
            <person name="Bornberg-Bauer E."/>
            <person name="Green P.J."/>
            <person name="Pearson G.A."/>
            <person name="Procaccini G."/>
            <person name="Duarte C.M."/>
            <person name="Schmutz J."/>
            <person name="Reusch T.B.H."/>
            <person name="Van de Peer Y."/>
        </authorList>
    </citation>
    <scope>NUCLEOTIDE SEQUENCE [LARGE SCALE GENOMIC DNA]</scope>
    <source>
        <strain evidence="5">cv. Finnish</strain>
    </source>
</reference>
<sequence length="492" mass="56295">MSFGNNPYVDEDGEPLMDPDAMAYRGASPAHALYDQEEDDDNWRRERSPTPVLDENRGGGKPRRRLVKKGGGERDSGSPEPFLGENLDDWTEEPSRTTKGVSKEWSKERGNGGNSKLERRRGKEEWVGTEQRLGYGGSSKNNGGESEINELWETIAGGDSEDDQDGVRNDADDAFIDDRGVDPADRYVSDNDDGYLRNAPQAEEDDEIDKMFKRKKRKRHERTPAEIAMIVENIMAELEVTAEEDAELNRQNKPAINKLKKLELLIRVLSKKNLQLEFLDHGVLTLLKNWLEPLPDGSLPNMNIRTAILTVLTDFPIDLEQYDRREQLKKSGLGKVIMFLSKTDEETAPNRRLAKDLVDKWSRPIFNKSTRFEDMRRFDDERVPFKRPNVKKSVTKVSTLEDNLDEFSQGPKSSKEAGRQHATRPEASPLDFMVRPQSKIDPDEIRARAKHQIQDQRRAKMNRRLQQLKGPKKKQLQATKISVEGRGLVRYL</sequence>
<accession>A0A0K9NR37</accession>
<feature type="compositionally biased region" description="Basic and acidic residues" evidence="2">
    <location>
        <begin position="165"/>
        <end position="189"/>
    </location>
</feature>
<dbReference type="InterPro" id="IPR017923">
    <property type="entry name" value="TFIIS_N"/>
</dbReference>
<dbReference type="GO" id="GO:0023052">
    <property type="term" value="P:signaling"/>
    <property type="evidence" value="ECO:0000318"/>
    <property type="project" value="GO_Central"/>
</dbReference>
<evidence type="ECO:0000313" key="5">
    <source>
        <dbReference type="Proteomes" id="UP000036987"/>
    </source>
</evidence>
<feature type="region of interest" description="Disordered" evidence="2">
    <location>
        <begin position="401"/>
        <end position="430"/>
    </location>
</feature>
<dbReference type="EMBL" id="LFYR01001803">
    <property type="protein sequence ID" value="KMZ59221.1"/>
    <property type="molecule type" value="Genomic_DNA"/>
</dbReference>
<organism evidence="4 5">
    <name type="scientific">Zostera marina</name>
    <name type="common">Eelgrass</name>
    <dbReference type="NCBI Taxonomy" id="29655"/>
    <lineage>
        <taxon>Eukaryota</taxon>
        <taxon>Viridiplantae</taxon>
        <taxon>Streptophyta</taxon>
        <taxon>Embryophyta</taxon>
        <taxon>Tracheophyta</taxon>
        <taxon>Spermatophyta</taxon>
        <taxon>Magnoliopsida</taxon>
        <taxon>Liliopsida</taxon>
        <taxon>Zosteraceae</taxon>
        <taxon>Zostera</taxon>
    </lineage>
</organism>
<feature type="compositionally biased region" description="Basic and acidic residues" evidence="2">
    <location>
        <begin position="42"/>
        <end position="58"/>
    </location>
</feature>
<keyword evidence="1" id="KW-0539">Nucleus</keyword>
<dbReference type="OrthoDB" id="21124at2759"/>